<evidence type="ECO:0000256" key="6">
    <source>
        <dbReference type="RuleBase" id="RU367018"/>
    </source>
</evidence>
<dbReference type="PANTHER" id="PTHR31669:SF283">
    <property type="entry name" value="PROTEIN FAR1-RELATED SEQUENCE"/>
    <property type="match status" value="1"/>
</dbReference>
<dbReference type="Gramene" id="OE9A117518T1">
    <property type="protein sequence ID" value="OE9A117518C1"/>
    <property type="gene ID" value="OE9A117518"/>
</dbReference>
<feature type="region of interest" description="Disordered" evidence="7">
    <location>
        <begin position="324"/>
        <end position="350"/>
    </location>
</feature>
<dbReference type="SMART" id="SM00575">
    <property type="entry name" value="ZnF_PMZ"/>
    <property type="match status" value="1"/>
</dbReference>
<gene>
    <name evidence="9" type="ORF">OLEA9_A117518</name>
</gene>
<keyword evidence="3 5" id="KW-0863">Zinc-finger</keyword>
<evidence type="ECO:0000256" key="4">
    <source>
        <dbReference type="ARBA" id="ARBA00022833"/>
    </source>
</evidence>
<keyword evidence="4 6" id="KW-0862">Zinc</keyword>
<evidence type="ECO:0000256" key="3">
    <source>
        <dbReference type="ARBA" id="ARBA00022771"/>
    </source>
</evidence>
<proteinExistence type="inferred from homology"/>
<comment type="function">
    <text evidence="6">Putative transcription activator involved in regulating light control of development.</text>
</comment>
<comment type="subcellular location">
    <subcellularLocation>
        <location evidence="6">Nucleus</location>
    </subcellularLocation>
</comment>
<feature type="region of interest" description="Disordered" evidence="7">
    <location>
        <begin position="211"/>
        <end position="256"/>
    </location>
</feature>
<dbReference type="GO" id="GO:0008270">
    <property type="term" value="F:zinc ion binding"/>
    <property type="evidence" value="ECO:0007669"/>
    <property type="project" value="UniProtKB-UniRule"/>
</dbReference>
<dbReference type="Proteomes" id="UP000594638">
    <property type="component" value="Unassembled WGS sequence"/>
</dbReference>
<keyword evidence="2 6" id="KW-0479">Metal-binding</keyword>
<accession>A0A8S0TX69</accession>
<dbReference type="GO" id="GO:0006355">
    <property type="term" value="P:regulation of DNA-templated transcription"/>
    <property type="evidence" value="ECO:0007669"/>
    <property type="project" value="UniProtKB-UniRule"/>
</dbReference>
<evidence type="ECO:0000256" key="1">
    <source>
        <dbReference type="ARBA" id="ARBA00005889"/>
    </source>
</evidence>
<organism evidence="9 10">
    <name type="scientific">Olea europaea subsp. europaea</name>
    <dbReference type="NCBI Taxonomy" id="158383"/>
    <lineage>
        <taxon>Eukaryota</taxon>
        <taxon>Viridiplantae</taxon>
        <taxon>Streptophyta</taxon>
        <taxon>Embryophyta</taxon>
        <taxon>Tracheophyta</taxon>
        <taxon>Spermatophyta</taxon>
        <taxon>Magnoliopsida</taxon>
        <taxon>eudicotyledons</taxon>
        <taxon>Gunneridae</taxon>
        <taxon>Pentapetalae</taxon>
        <taxon>asterids</taxon>
        <taxon>lamiids</taxon>
        <taxon>Lamiales</taxon>
        <taxon>Oleaceae</taxon>
        <taxon>Oleeae</taxon>
        <taxon>Olea</taxon>
    </lineage>
</organism>
<evidence type="ECO:0000313" key="10">
    <source>
        <dbReference type="Proteomes" id="UP000594638"/>
    </source>
</evidence>
<comment type="caution">
    <text evidence="9">The sequence shown here is derived from an EMBL/GenBank/DDBJ whole genome shotgun (WGS) entry which is preliminary data.</text>
</comment>
<keyword evidence="6" id="KW-0539">Nucleus</keyword>
<evidence type="ECO:0000259" key="8">
    <source>
        <dbReference type="PROSITE" id="PS50966"/>
    </source>
</evidence>
<evidence type="ECO:0000313" key="9">
    <source>
        <dbReference type="EMBL" id="CAA3010840.1"/>
    </source>
</evidence>
<dbReference type="GO" id="GO:0005634">
    <property type="term" value="C:nucleus"/>
    <property type="evidence" value="ECO:0007669"/>
    <property type="project" value="UniProtKB-SubCell"/>
</dbReference>
<comment type="similarity">
    <text evidence="1 6">Belongs to the FHY3/FAR1 family.</text>
</comment>
<dbReference type="PANTHER" id="PTHR31669">
    <property type="entry name" value="PROTEIN FAR1-RELATED SEQUENCE 10-RELATED"/>
    <property type="match status" value="1"/>
</dbReference>
<evidence type="ECO:0000256" key="2">
    <source>
        <dbReference type="ARBA" id="ARBA00022723"/>
    </source>
</evidence>
<dbReference type="InterPro" id="IPR006564">
    <property type="entry name" value="Znf_PMZ"/>
</dbReference>
<dbReference type="PROSITE" id="PS50966">
    <property type="entry name" value="ZF_SWIM"/>
    <property type="match status" value="1"/>
</dbReference>
<name>A0A8S0TX69_OLEEU</name>
<dbReference type="AlphaFoldDB" id="A0A8S0TX69"/>
<sequence>MVPCASRYEIEKQFQAVYTISKFKEVQEEFTGKMYCDLVSVSEGLSGATYEVREDVIHEEHSKKKSFFVSVERDKCEITCSCHNFEFRGIICRHMIVVLARNDVKSIPEKYILRRWRRDVSRAHTRVPVNYDGLISTPGQLKYDKMCQRFATLADLTAEDDAKSDAIIDWIDSQCEELMSTNPGNSNILSPQTTQTSFYCEAPLDTGSGDIRDPECVKRKGAPKKLRKKSPLETMSRKFKASTGSSKGKKKKVPSSDMGMVVAPILQSSHQQHMPLPFSYTNLLLGGNQNLQFTQHLQSTCLNPPSATTLTINMQGLGMHFDGGNTDSPTEVGPSITLSNPKDAPGGHFV</sequence>
<dbReference type="EMBL" id="CACTIH010007353">
    <property type="protein sequence ID" value="CAA3010840.1"/>
    <property type="molecule type" value="Genomic_DNA"/>
</dbReference>
<evidence type="ECO:0000256" key="7">
    <source>
        <dbReference type="SAM" id="MobiDB-lite"/>
    </source>
</evidence>
<protein>
    <recommendedName>
        <fullName evidence="6">Protein FAR1-RELATED SEQUENCE</fullName>
    </recommendedName>
</protein>
<evidence type="ECO:0000256" key="5">
    <source>
        <dbReference type="PROSITE-ProRule" id="PRU00325"/>
    </source>
</evidence>
<dbReference type="Pfam" id="PF04434">
    <property type="entry name" value="SWIM"/>
    <property type="match status" value="1"/>
</dbReference>
<reference evidence="9 10" key="1">
    <citation type="submission" date="2019-12" db="EMBL/GenBank/DDBJ databases">
        <authorList>
            <person name="Alioto T."/>
            <person name="Alioto T."/>
            <person name="Gomez Garrido J."/>
        </authorList>
    </citation>
    <scope>NUCLEOTIDE SEQUENCE [LARGE SCALE GENOMIC DNA]</scope>
</reference>
<feature type="domain" description="SWIM-type" evidence="8">
    <location>
        <begin position="67"/>
        <end position="103"/>
    </location>
</feature>
<dbReference type="OrthoDB" id="1928232at2759"/>
<feature type="compositionally biased region" description="Basic residues" evidence="7">
    <location>
        <begin position="219"/>
        <end position="229"/>
    </location>
</feature>
<dbReference type="InterPro" id="IPR031052">
    <property type="entry name" value="FHY3/FAR1"/>
</dbReference>
<keyword evidence="10" id="KW-1185">Reference proteome</keyword>
<dbReference type="InterPro" id="IPR007527">
    <property type="entry name" value="Znf_SWIM"/>
</dbReference>